<dbReference type="Pfam" id="PF02494">
    <property type="entry name" value="HYR"/>
    <property type="match status" value="1"/>
</dbReference>
<reference evidence="5" key="1">
    <citation type="submission" date="2018-09" db="EMBL/GenBank/DDBJ databases">
        <authorList>
            <person name="Livingstone P.G."/>
            <person name="Whitworth D.E."/>
        </authorList>
    </citation>
    <scope>NUCLEOTIDE SEQUENCE [LARGE SCALE GENOMIC DNA]</scope>
    <source>
        <strain evidence="5">CA051B</strain>
    </source>
</reference>
<dbReference type="AlphaFoldDB" id="A0A3A8QJW5"/>
<sequence>MAARRVRTEATGAQGADVAHAPATATGRGPLSVTYSREPGPGLPLPTATDAGTAAPRVTSSHVSGALFPLGATEVAVAATDDMGNASSCAFTVSVRDRTPPEPPPRSSRQGLHGARAAHRRTRKAWGWTTPCVPGSAGV</sequence>
<dbReference type="InterPro" id="IPR003410">
    <property type="entry name" value="HYR_dom"/>
</dbReference>
<organism evidence="4 5">
    <name type="scientific">Corallococcus llansteffanensis</name>
    <dbReference type="NCBI Taxonomy" id="2316731"/>
    <lineage>
        <taxon>Bacteria</taxon>
        <taxon>Pseudomonadati</taxon>
        <taxon>Myxococcota</taxon>
        <taxon>Myxococcia</taxon>
        <taxon>Myxococcales</taxon>
        <taxon>Cystobacterineae</taxon>
        <taxon>Myxococcaceae</taxon>
        <taxon>Corallococcus</taxon>
    </lineage>
</organism>
<protein>
    <submittedName>
        <fullName evidence="4">HYR domain-containing protein</fullName>
    </submittedName>
</protein>
<evidence type="ECO:0000259" key="3">
    <source>
        <dbReference type="PROSITE" id="PS50825"/>
    </source>
</evidence>
<dbReference type="RefSeq" id="WP_120641405.1">
    <property type="nucleotide sequence ID" value="NZ_RAWB01000002.1"/>
</dbReference>
<dbReference type="Proteomes" id="UP000272888">
    <property type="component" value="Unassembled WGS sequence"/>
</dbReference>
<dbReference type="EMBL" id="RAWB01000002">
    <property type="protein sequence ID" value="RKH69006.1"/>
    <property type="molecule type" value="Genomic_DNA"/>
</dbReference>
<gene>
    <name evidence="4" type="ORF">D7V93_00345</name>
</gene>
<feature type="region of interest" description="Disordered" evidence="2">
    <location>
        <begin position="95"/>
        <end position="139"/>
    </location>
</feature>
<keyword evidence="5" id="KW-1185">Reference proteome</keyword>
<comment type="caution">
    <text evidence="4">The sequence shown here is derived from an EMBL/GenBank/DDBJ whole genome shotgun (WGS) entry which is preliminary data.</text>
</comment>
<name>A0A3A8QJW5_9BACT</name>
<dbReference type="PANTHER" id="PTHR24273">
    <property type="entry name" value="FI04643P-RELATED"/>
    <property type="match status" value="1"/>
</dbReference>
<evidence type="ECO:0000256" key="2">
    <source>
        <dbReference type="SAM" id="MobiDB-lite"/>
    </source>
</evidence>
<accession>A0A3A8QJW5</accession>
<dbReference type="PROSITE" id="PS50825">
    <property type="entry name" value="HYR"/>
    <property type="match status" value="1"/>
</dbReference>
<evidence type="ECO:0000313" key="5">
    <source>
        <dbReference type="Proteomes" id="UP000272888"/>
    </source>
</evidence>
<evidence type="ECO:0000256" key="1">
    <source>
        <dbReference type="ARBA" id="ARBA00022737"/>
    </source>
</evidence>
<keyword evidence="1" id="KW-0677">Repeat</keyword>
<proteinExistence type="predicted"/>
<feature type="domain" description="HYR" evidence="3">
    <location>
        <begin position="6"/>
        <end position="97"/>
    </location>
</feature>
<dbReference type="PANTHER" id="PTHR24273:SF32">
    <property type="entry name" value="HYALIN"/>
    <property type="match status" value="1"/>
</dbReference>
<feature type="region of interest" description="Disordered" evidence="2">
    <location>
        <begin position="1"/>
        <end position="57"/>
    </location>
</feature>
<evidence type="ECO:0000313" key="4">
    <source>
        <dbReference type="EMBL" id="RKH69006.1"/>
    </source>
</evidence>